<name>A0ABM5X4P0_9DEIO</name>
<sequence>MKARRAGRALVCGMISDTAIRARLGEQASSDREVALMRDLLQASGRTPDDLSDDEWLQLIGQMEARKLQDDPNMK</sequence>
<dbReference type="EMBL" id="CP013910">
    <property type="protein sequence ID" value="ALW88661.1"/>
    <property type="molecule type" value="Genomic_DNA"/>
</dbReference>
<dbReference type="Proteomes" id="UP000060071">
    <property type="component" value="Chromosome"/>
</dbReference>
<evidence type="ECO:0000313" key="2">
    <source>
        <dbReference type="Proteomes" id="UP000060071"/>
    </source>
</evidence>
<evidence type="ECO:0000313" key="1">
    <source>
        <dbReference type="EMBL" id="ALW88661.1"/>
    </source>
</evidence>
<gene>
    <name evidence="1" type="ORF">AUC44_06925</name>
</gene>
<organism evidence="1 2">
    <name type="scientific">Deinococcus actinosclerus</name>
    <dbReference type="NCBI Taxonomy" id="1768108"/>
    <lineage>
        <taxon>Bacteria</taxon>
        <taxon>Thermotogati</taxon>
        <taxon>Deinococcota</taxon>
        <taxon>Deinococci</taxon>
        <taxon>Deinococcales</taxon>
        <taxon>Deinococcaceae</taxon>
        <taxon>Deinococcus</taxon>
    </lineage>
</organism>
<reference evidence="1 2" key="1">
    <citation type="submission" date="2015-12" db="EMBL/GenBank/DDBJ databases">
        <authorList>
            <person name="Kim M.K."/>
            <person name="Srinivasan S."/>
            <person name="Lee J.-J."/>
            <person name="Kim K."/>
        </authorList>
    </citation>
    <scope>NUCLEOTIDE SEQUENCE [LARGE SCALE GENOMIC DNA]</scope>
    <source>
        <strain evidence="1 2">BM2</strain>
    </source>
</reference>
<protein>
    <submittedName>
        <fullName evidence="1">Uncharacterized protein</fullName>
    </submittedName>
</protein>
<proteinExistence type="predicted"/>
<accession>A0ABM5X4P0</accession>
<keyword evidence="2" id="KW-1185">Reference proteome</keyword>